<dbReference type="SUPFAM" id="SSF53271">
    <property type="entry name" value="PRTase-like"/>
    <property type="match status" value="1"/>
</dbReference>
<sequence length="289" mass="28946">MRGWWWREMSGLVLPVACGGCRAPRTALCARCTRELSGRAARRVGPDPAPAGLPAVWACAEYADAVRAVLIAHKERGALGLARPLGVALAAAVRAALAQGGRGSGPVLLVPVPSSRRAVRARGHDAGRRLALAAAAELRRGGERARVLPVLRQCREVADQAALTAPERVVNLSGALVARRGTAGLMAGARTVVVDDLMTTGASLAEAARALRAALGPGSRGAWGVGARGPGDGASGGGGAGWGGAAPGGAHGVRCGGREGAPRGGPEARISPPGAVLAAVVAVPPMSYR</sequence>
<organism evidence="2 3">
    <name type="scientific">Streptomyces yaizuensis</name>
    <dbReference type="NCBI Taxonomy" id="2989713"/>
    <lineage>
        <taxon>Bacteria</taxon>
        <taxon>Bacillati</taxon>
        <taxon>Actinomycetota</taxon>
        <taxon>Actinomycetes</taxon>
        <taxon>Kitasatosporales</taxon>
        <taxon>Streptomycetaceae</taxon>
        <taxon>Streptomyces</taxon>
    </lineage>
</organism>
<dbReference type="PANTHER" id="PTHR47505:SF1">
    <property type="entry name" value="DNA UTILIZATION PROTEIN YHGH"/>
    <property type="match status" value="1"/>
</dbReference>
<evidence type="ECO:0000256" key="1">
    <source>
        <dbReference type="SAM" id="MobiDB-lite"/>
    </source>
</evidence>
<dbReference type="RefSeq" id="WP_323445535.1">
    <property type="nucleotide sequence ID" value="NZ_BSBI01000002.1"/>
</dbReference>
<dbReference type="InterPro" id="IPR051910">
    <property type="entry name" value="ComF/GntX_DNA_util-trans"/>
</dbReference>
<dbReference type="Proteomes" id="UP001291653">
    <property type="component" value="Unassembled WGS sequence"/>
</dbReference>
<evidence type="ECO:0000313" key="2">
    <source>
        <dbReference type="EMBL" id="GLF93414.1"/>
    </source>
</evidence>
<dbReference type="Gene3D" id="3.40.50.2020">
    <property type="match status" value="1"/>
</dbReference>
<gene>
    <name evidence="2" type="ORF">SYYSPA8_03975</name>
</gene>
<protein>
    <submittedName>
        <fullName evidence="2">ComF family protein</fullName>
    </submittedName>
</protein>
<evidence type="ECO:0000313" key="3">
    <source>
        <dbReference type="Proteomes" id="UP001291653"/>
    </source>
</evidence>
<reference evidence="2 3" key="1">
    <citation type="submission" date="2022-10" db="EMBL/GenBank/DDBJ databases">
        <title>Draft genome sequence of Streptomyces sp. YSPA8.</title>
        <authorList>
            <person name="Moriuchi R."/>
            <person name="Dohra H."/>
            <person name="Yamamura H."/>
            <person name="Kodani S."/>
        </authorList>
    </citation>
    <scope>NUCLEOTIDE SEQUENCE [LARGE SCALE GENOMIC DNA]</scope>
    <source>
        <strain evidence="2 3">YSPA8</strain>
    </source>
</reference>
<proteinExistence type="predicted"/>
<dbReference type="InterPro" id="IPR029057">
    <property type="entry name" value="PRTase-like"/>
</dbReference>
<dbReference type="EMBL" id="BSBI01000002">
    <property type="protein sequence ID" value="GLF93414.1"/>
    <property type="molecule type" value="Genomic_DNA"/>
</dbReference>
<feature type="region of interest" description="Disordered" evidence="1">
    <location>
        <begin position="250"/>
        <end position="271"/>
    </location>
</feature>
<accession>A0ABQ5NTA6</accession>
<dbReference type="PANTHER" id="PTHR47505">
    <property type="entry name" value="DNA UTILIZATION PROTEIN YHGH"/>
    <property type="match status" value="1"/>
</dbReference>
<name>A0ABQ5NTA6_9ACTN</name>
<keyword evidence="3" id="KW-1185">Reference proteome</keyword>
<comment type="caution">
    <text evidence="2">The sequence shown here is derived from an EMBL/GenBank/DDBJ whole genome shotgun (WGS) entry which is preliminary data.</text>
</comment>